<dbReference type="SUPFAM" id="SSF53474">
    <property type="entry name" value="alpha/beta-Hydrolases"/>
    <property type="match status" value="1"/>
</dbReference>
<sequence>MDHLQELKEFARLHARGQGMRPARAAHVLEQITNDTPGDPRSWARVWTLQGDAAARRGDLLDACRHYALARFPSHADEDRRRAQQLCVAAFDEWRRDRRDIERLEFAHPDGDVVCWASGLDSKRPRPLLLVMGGIVSVKEQWAPLLPKLRRLGFAVVVGELPGVGENTCTYHPDSWRLLPFLLDSLAGRARTGEASLMALSFSGHLALRAAAEDSRIRNVLTVGAPVREFFTDAQWWPRVPRITVETLHRLTGVRDAAQLRALLGQFALTDEVIRALRIPVRYVASSRDEIIPAAEHALLSRAQGDVRVKVFDDVHGSPANLGGTRRWLLSSLLRLQFTGQGRQNAAAGSGADQAPGRQPADAGTTSASSMRGNHE</sequence>
<name>A0ABQ2MEX1_9ACTN</name>
<organism evidence="2 3">
    <name type="scientific">Streptomyces daqingensis</name>
    <dbReference type="NCBI Taxonomy" id="1472640"/>
    <lineage>
        <taxon>Bacteria</taxon>
        <taxon>Bacillati</taxon>
        <taxon>Actinomycetota</taxon>
        <taxon>Actinomycetes</taxon>
        <taxon>Kitasatosporales</taxon>
        <taxon>Streptomycetaceae</taxon>
        <taxon>Streptomyces</taxon>
    </lineage>
</organism>
<dbReference type="EMBL" id="BMMP01000010">
    <property type="protein sequence ID" value="GGO51251.1"/>
    <property type="molecule type" value="Genomic_DNA"/>
</dbReference>
<dbReference type="RefSeq" id="WP_189037897.1">
    <property type="nucleotide sequence ID" value="NZ_BMMP01000010.1"/>
</dbReference>
<dbReference type="InterPro" id="IPR029058">
    <property type="entry name" value="AB_hydrolase_fold"/>
</dbReference>
<reference evidence="3" key="1">
    <citation type="journal article" date="2019" name="Int. J. Syst. Evol. Microbiol.">
        <title>The Global Catalogue of Microorganisms (GCM) 10K type strain sequencing project: providing services to taxonomists for standard genome sequencing and annotation.</title>
        <authorList>
            <consortium name="The Broad Institute Genomics Platform"/>
            <consortium name="The Broad Institute Genome Sequencing Center for Infectious Disease"/>
            <person name="Wu L."/>
            <person name="Ma J."/>
        </authorList>
    </citation>
    <scope>NUCLEOTIDE SEQUENCE [LARGE SCALE GENOMIC DNA]</scope>
    <source>
        <strain evidence="3">CGMCC 4.7178</strain>
    </source>
</reference>
<gene>
    <name evidence="2" type="ORF">GCM10012287_32840</name>
</gene>
<dbReference type="Gene3D" id="3.40.50.1820">
    <property type="entry name" value="alpha/beta hydrolase"/>
    <property type="match status" value="1"/>
</dbReference>
<accession>A0ABQ2MEX1</accession>
<dbReference type="InterPro" id="IPR010520">
    <property type="entry name" value="FrsA-like"/>
</dbReference>
<dbReference type="Proteomes" id="UP000631535">
    <property type="component" value="Unassembled WGS sequence"/>
</dbReference>
<comment type="caution">
    <text evidence="2">The sequence shown here is derived from an EMBL/GenBank/DDBJ whole genome shotgun (WGS) entry which is preliminary data.</text>
</comment>
<feature type="compositionally biased region" description="Polar residues" evidence="1">
    <location>
        <begin position="364"/>
        <end position="376"/>
    </location>
</feature>
<evidence type="ECO:0000313" key="2">
    <source>
        <dbReference type="EMBL" id="GGO51251.1"/>
    </source>
</evidence>
<proteinExistence type="predicted"/>
<feature type="region of interest" description="Disordered" evidence="1">
    <location>
        <begin position="344"/>
        <end position="376"/>
    </location>
</feature>
<evidence type="ECO:0008006" key="4">
    <source>
        <dbReference type="Google" id="ProtNLM"/>
    </source>
</evidence>
<evidence type="ECO:0000313" key="3">
    <source>
        <dbReference type="Proteomes" id="UP000631535"/>
    </source>
</evidence>
<evidence type="ECO:0000256" key="1">
    <source>
        <dbReference type="SAM" id="MobiDB-lite"/>
    </source>
</evidence>
<protein>
    <recommendedName>
        <fullName evidence="4">Alpha/beta hydrolase</fullName>
    </recommendedName>
</protein>
<dbReference type="Pfam" id="PF06500">
    <property type="entry name" value="FrsA-like"/>
    <property type="match status" value="1"/>
</dbReference>
<keyword evidence="3" id="KW-1185">Reference proteome</keyword>